<dbReference type="Proteomes" id="UP001466933">
    <property type="component" value="Unassembled WGS sequence"/>
</dbReference>
<feature type="compositionally biased region" description="Basic residues" evidence="1">
    <location>
        <begin position="51"/>
        <end position="62"/>
    </location>
</feature>
<accession>A0ABU9WN48</accession>
<name>A0ABU9WN48_9BURK</name>
<feature type="region of interest" description="Disordered" evidence="1">
    <location>
        <begin position="37"/>
        <end position="69"/>
    </location>
</feature>
<dbReference type="RefSeq" id="WP_343493999.1">
    <property type="nucleotide sequence ID" value="NZ_JBCPYA010000012.1"/>
</dbReference>
<evidence type="ECO:0000313" key="2">
    <source>
        <dbReference type="EMBL" id="MEN2473393.1"/>
    </source>
</evidence>
<organism evidence="2 3">
    <name type="scientific">Burkholderia theae</name>
    <dbReference type="NCBI Taxonomy" id="3143496"/>
    <lineage>
        <taxon>Bacteria</taxon>
        <taxon>Pseudomonadati</taxon>
        <taxon>Pseudomonadota</taxon>
        <taxon>Betaproteobacteria</taxon>
        <taxon>Burkholderiales</taxon>
        <taxon>Burkholderiaceae</taxon>
        <taxon>Burkholderia</taxon>
    </lineage>
</organism>
<dbReference type="EMBL" id="JBCPYA010000012">
    <property type="protein sequence ID" value="MEN2473393.1"/>
    <property type="molecule type" value="Genomic_DNA"/>
</dbReference>
<evidence type="ECO:0000313" key="3">
    <source>
        <dbReference type="Proteomes" id="UP001466933"/>
    </source>
</evidence>
<proteinExistence type="predicted"/>
<gene>
    <name evidence="2" type="ORF">VOI36_26110</name>
</gene>
<keyword evidence="3" id="KW-1185">Reference proteome</keyword>
<protein>
    <submittedName>
        <fullName evidence="2">Uncharacterized protein</fullName>
    </submittedName>
</protein>
<evidence type="ECO:0000256" key="1">
    <source>
        <dbReference type="SAM" id="MobiDB-lite"/>
    </source>
</evidence>
<reference evidence="2 3" key="1">
    <citation type="submission" date="2024-05" db="EMBL/GenBank/DDBJ databases">
        <title>Burkholderia sp. Nov. a novel bacteria isolated from rhizosphere soil of Camellia sinensis.</title>
        <authorList>
            <person name="Dong Y."/>
        </authorList>
    </citation>
    <scope>NUCLEOTIDE SEQUENCE [LARGE SCALE GENOMIC DNA]</scope>
    <source>
        <strain evidence="2 3">GS2Y</strain>
    </source>
</reference>
<comment type="caution">
    <text evidence="2">The sequence shown here is derived from an EMBL/GenBank/DDBJ whole genome shotgun (WGS) entry which is preliminary data.</text>
</comment>
<sequence length="69" mass="7870">MRIDEAPGPPYRKAVRAIMNTMLELFAAHRNTFDTHAARSAHASRGDHSHCSRLHPHARRTTVARERMP</sequence>